<dbReference type="PROSITE" id="PS00211">
    <property type="entry name" value="ABC_TRANSPORTER_1"/>
    <property type="match status" value="1"/>
</dbReference>
<dbReference type="AlphaFoldDB" id="F9Y6E9"/>
<dbReference type="SUPFAM" id="SSF52540">
    <property type="entry name" value="P-loop containing nucleoside triphosphate hydrolases"/>
    <property type="match status" value="1"/>
</dbReference>
<accession>F9Y6E9</accession>
<dbReference type="InterPro" id="IPR017871">
    <property type="entry name" value="ABC_transporter-like_CS"/>
</dbReference>
<dbReference type="RefSeq" id="WP_013384351.1">
    <property type="nucleotide sequence ID" value="NC_017384.1"/>
</dbReference>
<keyword evidence="4" id="KW-0067">ATP-binding</keyword>
<dbReference type="InterPro" id="IPR003439">
    <property type="entry name" value="ABC_transporter-like_ATP-bd"/>
</dbReference>
<evidence type="ECO:0000256" key="4">
    <source>
        <dbReference type="ARBA" id="ARBA00022840"/>
    </source>
</evidence>
<name>F9Y6E9_KETVW</name>
<sequence length="277" mass="30061">MERHEDISPAPAAGLSAGNLIELSHVGMTFETLKGGPVVALQDFSLGIKKGEIISLVGPSGCGKSTILRMLAGLQKPTTGSITFGEAHAKKGFAGIAIVFQRPTLLPWLTIMGNVLYPVRVLNNRVTPADKARAQELLEMVGLADMAERMPNELSGGMQQRASIARSLILDPKLLLMDEPFGALDALTREDLQLDLLKIHAQTQKTILVVTHSINEAVLLSDRVAVMSARPGRMKDLLSIDIEKPRTHETPTHARFGEYALRIREGIYGDRAKGDSK</sequence>
<evidence type="ECO:0000256" key="3">
    <source>
        <dbReference type="ARBA" id="ARBA00022741"/>
    </source>
</evidence>
<organism evidence="6 7">
    <name type="scientific">Ketogulonicigenium vulgare (strain WSH-001)</name>
    <dbReference type="NCBI Taxonomy" id="759362"/>
    <lineage>
        <taxon>Bacteria</taxon>
        <taxon>Pseudomonadati</taxon>
        <taxon>Pseudomonadota</taxon>
        <taxon>Alphaproteobacteria</taxon>
        <taxon>Rhodobacterales</taxon>
        <taxon>Roseobacteraceae</taxon>
        <taxon>Ketogulonicigenium</taxon>
    </lineage>
</organism>
<dbReference type="GO" id="GO:0005524">
    <property type="term" value="F:ATP binding"/>
    <property type="evidence" value="ECO:0007669"/>
    <property type="project" value="UniProtKB-KW"/>
</dbReference>
<dbReference type="SMART" id="SM00382">
    <property type="entry name" value="AAA"/>
    <property type="match status" value="1"/>
</dbReference>
<dbReference type="PATRIC" id="fig|759362.5.peg.1083"/>
<dbReference type="OrthoDB" id="9802264at2"/>
<comment type="similarity">
    <text evidence="1">Belongs to the ABC transporter superfamily.</text>
</comment>
<dbReference type="GO" id="GO:0016887">
    <property type="term" value="F:ATP hydrolysis activity"/>
    <property type="evidence" value="ECO:0007669"/>
    <property type="project" value="InterPro"/>
</dbReference>
<dbReference type="CDD" id="cd03293">
    <property type="entry name" value="ABC_NrtD_SsuB_transporters"/>
    <property type="match status" value="1"/>
</dbReference>
<evidence type="ECO:0000313" key="7">
    <source>
        <dbReference type="Proteomes" id="UP000000692"/>
    </source>
</evidence>
<dbReference type="InterPro" id="IPR050166">
    <property type="entry name" value="ABC_transporter_ATP-bind"/>
</dbReference>
<dbReference type="InterPro" id="IPR027417">
    <property type="entry name" value="P-loop_NTPase"/>
</dbReference>
<dbReference type="PANTHER" id="PTHR42788">
    <property type="entry name" value="TAURINE IMPORT ATP-BINDING PROTEIN-RELATED"/>
    <property type="match status" value="1"/>
</dbReference>
<dbReference type="Gene3D" id="3.40.50.300">
    <property type="entry name" value="P-loop containing nucleotide triphosphate hydrolases"/>
    <property type="match status" value="1"/>
</dbReference>
<proteinExistence type="inferred from homology"/>
<keyword evidence="3" id="KW-0547">Nucleotide-binding</keyword>
<dbReference type="Proteomes" id="UP000000692">
    <property type="component" value="Chromosome"/>
</dbReference>
<protein>
    <submittedName>
        <fullName evidence="6">ABC-type nitrate/sulfonate/bicarbonate transport system, ATPase component</fullName>
    </submittedName>
</protein>
<dbReference type="eggNOG" id="COG1116">
    <property type="taxonomic scope" value="Bacteria"/>
</dbReference>
<keyword evidence="2" id="KW-0813">Transport</keyword>
<evidence type="ECO:0000313" key="6">
    <source>
        <dbReference type="EMBL" id="AEM40895.1"/>
    </source>
</evidence>
<gene>
    <name evidence="6" type="ordered locus">KVU_1056</name>
</gene>
<feature type="domain" description="ABC transporter" evidence="5">
    <location>
        <begin position="21"/>
        <end position="254"/>
    </location>
</feature>
<dbReference type="HOGENOM" id="CLU_000604_1_22_5"/>
<keyword evidence="7" id="KW-1185">Reference proteome</keyword>
<evidence type="ECO:0000259" key="5">
    <source>
        <dbReference type="PROSITE" id="PS50893"/>
    </source>
</evidence>
<evidence type="ECO:0000256" key="2">
    <source>
        <dbReference type="ARBA" id="ARBA00022448"/>
    </source>
</evidence>
<reference evidence="6 7" key="1">
    <citation type="journal article" date="2011" name="J. Bacteriol.">
        <title>Complete genome sequence of the industrial strain Ketogulonicigenium vulgare WSH-001.</title>
        <authorList>
            <person name="Liu L."/>
            <person name="Li Y."/>
            <person name="Zhang J."/>
            <person name="Zhou Z."/>
            <person name="Liu J."/>
            <person name="Li X."/>
            <person name="Zhou J."/>
            <person name="Du G."/>
            <person name="Wang L."/>
            <person name="Chen J."/>
        </authorList>
    </citation>
    <scope>NUCLEOTIDE SEQUENCE [LARGE SCALE GENOMIC DNA]</scope>
    <source>
        <strain evidence="6 7">WSH-001</strain>
    </source>
</reference>
<dbReference type="EMBL" id="CP002018">
    <property type="protein sequence ID" value="AEM40895.1"/>
    <property type="molecule type" value="Genomic_DNA"/>
</dbReference>
<dbReference type="Pfam" id="PF00005">
    <property type="entry name" value="ABC_tran"/>
    <property type="match status" value="1"/>
</dbReference>
<dbReference type="KEGG" id="kvl:KVU_1056"/>
<dbReference type="InterPro" id="IPR003593">
    <property type="entry name" value="AAA+_ATPase"/>
</dbReference>
<evidence type="ECO:0000256" key="1">
    <source>
        <dbReference type="ARBA" id="ARBA00005417"/>
    </source>
</evidence>
<dbReference type="PROSITE" id="PS50893">
    <property type="entry name" value="ABC_TRANSPORTER_2"/>
    <property type="match status" value="1"/>
</dbReference>
<dbReference type="PANTHER" id="PTHR42788:SF13">
    <property type="entry name" value="ALIPHATIC SULFONATES IMPORT ATP-BINDING PROTEIN SSUB"/>
    <property type="match status" value="1"/>
</dbReference>